<dbReference type="InterPro" id="IPR039697">
    <property type="entry name" value="Alcohol_dehydrogenase_Fe"/>
</dbReference>
<evidence type="ECO:0000259" key="4">
    <source>
        <dbReference type="Pfam" id="PF00465"/>
    </source>
</evidence>
<protein>
    <recommendedName>
        <fullName evidence="7">Alcohol dehydrogenase iron-type/glycerol dehydrogenase GldA domain-containing protein</fullName>
    </recommendedName>
</protein>
<dbReference type="InterPro" id="IPR001670">
    <property type="entry name" value="ADH_Fe/GldA"/>
</dbReference>
<evidence type="ECO:0000259" key="5">
    <source>
        <dbReference type="Pfam" id="PF25137"/>
    </source>
</evidence>
<organism evidence="6">
    <name type="scientific">marine sediment metagenome</name>
    <dbReference type="NCBI Taxonomy" id="412755"/>
    <lineage>
        <taxon>unclassified sequences</taxon>
        <taxon>metagenomes</taxon>
        <taxon>ecological metagenomes</taxon>
    </lineage>
</organism>
<dbReference type="InterPro" id="IPR018211">
    <property type="entry name" value="ADH_Fe_CS"/>
</dbReference>
<gene>
    <name evidence="6" type="ORF">LCGC14_2865600</name>
</gene>
<dbReference type="EMBL" id="LAZR01055492">
    <property type="protein sequence ID" value="KKK76245.1"/>
    <property type="molecule type" value="Genomic_DNA"/>
</dbReference>
<dbReference type="PANTHER" id="PTHR11496">
    <property type="entry name" value="ALCOHOL DEHYDROGENASE"/>
    <property type="match status" value="1"/>
</dbReference>
<accession>A0A0F8YR27</accession>
<feature type="domain" description="Alcohol dehydrogenase iron-type/glycerol dehydrogenase GldA" evidence="4">
    <location>
        <begin position="2"/>
        <end position="48"/>
    </location>
</feature>
<dbReference type="SUPFAM" id="SSF56796">
    <property type="entry name" value="Dehydroquinate synthase-like"/>
    <property type="match status" value="1"/>
</dbReference>
<dbReference type="GO" id="GO:0004022">
    <property type="term" value="F:alcohol dehydrogenase (NAD+) activity"/>
    <property type="evidence" value="ECO:0007669"/>
    <property type="project" value="TreeGrafter"/>
</dbReference>
<dbReference type="InterPro" id="IPR056798">
    <property type="entry name" value="ADH_Fe_C"/>
</dbReference>
<evidence type="ECO:0000313" key="6">
    <source>
        <dbReference type="EMBL" id="KKK76245.1"/>
    </source>
</evidence>
<dbReference type="PROSITE" id="PS00913">
    <property type="entry name" value="ADH_IRON_1"/>
    <property type="match status" value="1"/>
</dbReference>
<dbReference type="Pfam" id="PF25137">
    <property type="entry name" value="ADH_Fe_C"/>
    <property type="match status" value="1"/>
</dbReference>
<proteinExistence type="inferred from homology"/>
<feature type="non-terminal residue" evidence="6">
    <location>
        <position position="1"/>
    </location>
</feature>
<dbReference type="AlphaFoldDB" id="A0A0F8YR27"/>
<sequence length="260" mass="27019">IPPLVAIPTTAGTGSEVTPYAVITNTKDNCKMGICGWKLLPRVALVDPVMMAGMPPAITAATGMDALSHAVEAVYSKNAMPQTNALAYSAIKMVSENLVRAVTKGSDMEAREGMAMASLMGGMAMCAGCGAVHALGHQLSNRLGMPHGMAMSIMMPVILNFNASACPDRIAKIAVAMGEDVEGLGKTETAQKAAHAIHKLGKAVGLPTTLSEYGADPELLPICAEFAAIAGDMPGNPITPTMEQIKDLYKRAFEGTFGEV</sequence>
<dbReference type="GO" id="GO:0046872">
    <property type="term" value="F:metal ion binding"/>
    <property type="evidence" value="ECO:0007669"/>
    <property type="project" value="InterPro"/>
</dbReference>
<keyword evidence="3" id="KW-0520">NAD</keyword>
<reference evidence="6" key="1">
    <citation type="journal article" date="2015" name="Nature">
        <title>Complex archaea that bridge the gap between prokaryotes and eukaryotes.</title>
        <authorList>
            <person name="Spang A."/>
            <person name="Saw J.H."/>
            <person name="Jorgensen S.L."/>
            <person name="Zaremba-Niedzwiedzka K."/>
            <person name="Martijn J."/>
            <person name="Lind A.E."/>
            <person name="van Eijk R."/>
            <person name="Schleper C."/>
            <person name="Guy L."/>
            <person name="Ettema T.J."/>
        </authorList>
    </citation>
    <scope>NUCLEOTIDE SEQUENCE</scope>
</reference>
<evidence type="ECO:0000256" key="3">
    <source>
        <dbReference type="ARBA" id="ARBA00023027"/>
    </source>
</evidence>
<comment type="caution">
    <text evidence="6">The sequence shown here is derived from an EMBL/GenBank/DDBJ whole genome shotgun (WGS) entry which is preliminary data.</text>
</comment>
<dbReference type="Pfam" id="PF00465">
    <property type="entry name" value="Fe-ADH"/>
    <property type="match status" value="1"/>
</dbReference>
<keyword evidence="2" id="KW-0560">Oxidoreductase</keyword>
<evidence type="ECO:0000256" key="1">
    <source>
        <dbReference type="ARBA" id="ARBA00007358"/>
    </source>
</evidence>
<dbReference type="Gene3D" id="3.40.50.1970">
    <property type="match status" value="1"/>
</dbReference>
<name>A0A0F8YR27_9ZZZZ</name>
<dbReference type="PANTHER" id="PTHR11496:SF102">
    <property type="entry name" value="ALCOHOL DEHYDROGENASE 4"/>
    <property type="match status" value="1"/>
</dbReference>
<evidence type="ECO:0008006" key="7">
    <source>
        <dbReference type="Google" id="ProtNLM"/>
    </source>
</evidence>
<dbReference type="CDD" id="cd08551">
    <property type="entry name" value="Fe-ADH"/>
    <property type="match status" value="1"/>
</dbReference>
<dbReference type="FunFam" id="1.20.1090.10:FF:000001">
    <property type="entry name" value="Aldehyde-alcohol dehydrogenase"/>
    <property type="match status" value="1"/>
</dbReference>
<evidence type="ECO:0000256" key="2">
    <source>
        <dbReference type="ARBA" id="ARBA00023002"/>
    </source>
</evidence>
<comment type="similarity">
    <text evidence="1">Belongs to the iron-containing alcohol dehydrogenase family.</text>
</comment>
<dbReference type="Gene3D" id="1.20.1090.10">
    <property type="entry name" value="Dehydroquinate synthase-like - alpha domain"/>
    <property type="match status" value="1"/>
</dbReference>
<feature type="domain" description="Fe-containing alcohol dehydrogenase-like C-terminal" evidence="5">
    <location>
        <begin position="59"/>
        <end position="253"/>
    </location>
</feature>